<dbReference type="GO" id="GO:0004519">
    <property type="term" value="F:endonuclease activity"/>
    <property type="evidence" value="ECO:0007669"/>
    <property type="project" value="InterPro"/>
</dbReference>
<sequence length="208" mass="23688">MWVYDITKLGSQSLVKGAPFKSKSECENSLGIARSTVVKYLDSDKILKNKWVFITTELSLEKLSNFVIPSAVVEVITGELLGDGHISYNPNKPNINGRLEFTFSSKILHYVEYLKLKVLAFICTTSPPTPWDNKGVTEPTQYWFSSKRLPYFSSLHNLWYKQIGDKFIKVLPFNIEMLLTPLSIAHWIMGDGYFSDGTLKLCTDNFTK</sequence>
<protein>
    <submittedName>
        <fullName evidence="2">Orf627</fullName>
    </submittedName>
</protein>
<dbReference type="EMBL" id="JN088165">
    <property type="protein sequence ID" value="AEK48329.1"/>
    <property type="molecule type" value="Genomic_DNA"/>
</dbReference>
<dbReference type="SUPFAM" id="SSF55608">
    <property type="entry name" value="Homing endonucleases"/>
    <property type="match status" value="1"/>
</dbReference>
<dbReference type="AlphaFoldDB" id="G5CEU2"/>
<dbReference type="InterPro" id="IPR004860">
    <property type="entry name" value="LAGLIDADG_dom"/>
</dbReference>
<organism evidence="2">
    <name type="scientific">Peltigera membranacea</name>
    <dbReference type="NCBI Taxonomy" id="161997"/>
    <lineage>
        <taxon>Eukaryota</taxon>
        <taxon>Fungi</taxon>
        <taxon>Dikarya</taxon>
        <taxon>Ascomycota</taxon>
        <taxon>Pezizomycotina</taxon>
        <taxon>Lecanoromycetes</taxon>
        <taxon>OSLEUM clade</taxon>
        <taxon>Lecanoromycetidae</taxon>
        <taxon>Peltigerales</taxon>
        <taxon>Peltigerineae</taxon>
        <taxon>Peltigeraceae</taxon>
        <taxon>Peltigera</taxon>
    </lineage>
</organism>
<evidence type="ECO:0000259" key="1">
    <source>
        <dbReference type="Pfam" id="PF03161"/>
    </source>
</evidence>
<dbReference type="RefSeq" id="YP_005351214.1">
    <property type="nucleotide sequence ID" value="NC_016957.1"/>
</dbReference>
<gene>
    <name evidence="2" type="primary">nad5</name>
</gene>
<dbReference type="Gene3D" id="3.10.28.10">
    <property type="entry name" value="Homing endonucleases"/>
    <property type="match status" value="2"/>
</dbReference>
<reference evidence="2" key="1">
    <citation type="journal article" date="2012" name="Fungal Biol.">
        <title>Mitochondrial genomes from the lichenized fungi Peltigera membranacea and Peltigera malacea: Features and phylogeny.</title>
        <authorList>
            <person name="Xavier B.B."/>
            <person name="Miao V.P."/>
            <person name="Jonsson Z.O."/>
            <person name="Andresson O.S."/>
        </authorList>
    </citation>
    <scope>NUCLEOTIDE SEQUENCE</scope>
    <source>
        <strain evidence="2">LA-31632</strain>
    </source>
</reference>
<dbReference type="GeneID" id="11816637"/>
<name>G5CEU2_9LECA</name>
<dbReference type="Pfam" id="PF03161">
    <property type="entry name" value="LAGLIDADG_2"/>
    <property type="match status" value="1"/>
</dbReference>
<dbReference type="InterPro" id="IPR027434">
    <property type="entry name" value="Homing_endonucl"/>
</dbReference>
<accession>G5CEU2</accession>
<evidence type="ECO:0000313" key="2">
    <source>
        <dbReference type="EMBL" id="AEK48329.1"/>
    </source>
</evidence>
<geneLocation type="mitochondrion" evidence="2"/>
<feature type="domain" description="Homing endonuclease LAGLIDADG" evidence="1">
    <location>
        <begin position="74"/>
        <end position="208"/>
    </location>
</feature>
<keyword evidence="2" id="KW-0496">Mitochondrion</keyword>
<proteinExistence type="predicted"/>